<dbReference type="EMBL" id="CP007775">
    <property type="protein sequence ID" value="AJD02013.1"/>
    <property type="molecule type" value="Genomic_DNA"/>
</dbReference>
<dbReference type="PROSITE" id="PS50112">
    <property type="entry name" value="PAS"/>
    <property type="match status" value="1"/>
</dbReference>
<dbReference type="CDD" id="cd00130">
    <property type="entry name" value="PAS"/>
    <property type="match status" value="1"/>
</dbReference>
<sequence length="164" mass="19259">MSQEKILEPDTLITSKTDLKGDIIYANDDFLKYAGYKMEEILYKPHNIVRHPDMPRTVFKCLWDYIQDGKEIFAFVKNKTKQNDYYWVFTNVTASFDEQGNIINYYSVRRKPKREAIPTIEQVYKILLEAEKNGGIKAGVEELIKIVNSYGMSYNQLILELQKQ</sequence>
<dbReference type="NCBIfam" id="TIGR00229">
    <property type="entry name" value="sensory_box"/>
    <property type="match status" value="1"/>
</dbReference>
<organism evidence="2 3">
    <name type="scientific">Campylobacter lari NCTC 11845</name>
    <dbReference type="NCBI Taxonomy" id="1388749"/>
    <lineage>
        <taxon>Bacteria</taxon>
        <taxon>Pseudomonadati</taxon>
        <taxon>Campylobacterota</taxon>
        <taxon>Epsilonproteobacteria</taxon>
        <taxon>Campylobacterales</taxon>
        <taxon>Campylobacteraceae</taxon>
        <taxon>Campylobacter</taxon>
    </lineage>
</organism>
<dbReference type="Pfam" id="PF08447">
    <property type="entry name" value="PAS_3"/>
    <property type="match status" value="1"/>
</dbReference>
<accession>A0A0A8HWB7</accession>
<gene>
    <name evidence="2" type="ORF">UPTC3659_1176</name>
</gene>
<dbReference type="Proteomes" id="UP000031130">
    <property type="component" value="Chromosome"/>
</dbReference>
<proteinExistence type="predicted"/>
<name>A0A0A8HWB7_CAMLA</name>
<feature type="domain" description="PAS" evidence="1">
    <location>
        <begin position="18"/>
        <end position="69"/>
    </location>
</feature>
<dbReference type="InterPro" id="IPR035965">
    <property type="entry name" value="PAS-like_dom_sf"/>
</dbReference>
<dbReference type="KEGG" id="cln:UPTC3659_1176"/>
<evidence type="ECO:0000313" key="3">
    <source>
        <dbReference type="Proteomes" id="UP000031130"/>
    </source>
</evidence>
<dbReference type="InterPro" id="IPR000014">
    <property type="entry name" value="PAS"/>
</dbReference>
<dbReference type="InterPro" id="IPR013655">
    <property type="entry name" value="PAS_fold_3"/>
</dbReference>
<dbReference type="AlphaFoldDB" id="A0A0A8HWB7"/>
<reference evidence="2 3" key="1">
    <citation type="journal article" date="2014" name="Genome Biol. Evol.">
        <title>Comparative Genomics of the Campylobacter lari Group.</title>
        <authorList>
            <person name="Miller W.G."/>
            <person name="Yee E."/>
            <person name="Chapman M.H."/>
            <person name="Smith T.P."/>
            <person name="Bono J.L."/>
            <person name="Huynh S."/>
            <person name="Parker C.T."/>
            <person name="Vandamme P."/>
            <person name="Luong K."/>
            <person name="Korlach J."/>
        </authorList>
    </citation>
    <scope>NUCLEOTIDE SEQUENCE [LARGE SCALE GENOMIC DNA]</scope>
    <source>
        <strain evidence="3">RM3659</strain>
    </source>
</reference>
<evidence type="ECO:0000259" key="1">
    <source>
        <dbReference type="PROSITE" id="PS50112"/>
    </source>
</evidence>
<dbReference type="RefSeq" id="WP_039626426.1">
    <property type="nucleotide sequence ID" value="NZ_CP007775.1"/>
</dbReference>
<protein>
    <submittedName>
        <fullName evidence="2">PAS sensor-containing signal-transduction protein</fullName>
    </submittedName>
</protein>
<dbReference type="HOGENOM" id="CLU_097884_0_1_7"/>
<evidence type="ECO:0000313" key="2">
    <source>
        <dbReference type="EMBL" id="AJD02013.1"/>
    </source>
</evidence>
<dbReference type="Gene3D" id="3.30.450.20">
    <property type="entry name" value="PAS domain"/>
    <property type="match status" value="1"/>
</dbReference>
<dbReference type="OrthoDB" id="9806477at2"/>
<dbReference type="SUPFAM" id="SSF55785">
    <property type="entry name" value="PYP-like sensor domain (PAS domain)"/>
    <property type="match status" value="1"/>
</dbReference>